<dbReference type="InterPro" id="IPR001240">
    <property type="entry name" value="PRAI_dom"/>
</dbReference>
<dbReference type="PANTHER" id="PTHR42894">
    <property type="entry name" value="N-(5'-PHOSPHORIBOSYL)ANTHRANILATE ISOMERASE"/>
    <property type="match status" value="1"/>
</dbReference>
<dbReference type="HAMAP" id="MF_00135">
    <property type="entry name" value="PRAI"/>
    <property type="match status" value="1"/>
</dbReference>
<keyword evidence="5 9" id="KW-0028">Amino-acid biosynthesis</keyword>
<dbReference type="Proteomes" id="UP000503482">
    <property type="component" value="Chromosome"/>
</dbReference>
<dbReference type="EC" id="5.3.1.24" evidence="3 9"/>
<dbReference type="PANTHER" id="PTHR42894:SF1">
    <property type="entry name" value="N-(5'-PHOSPHORIBOSYL)ANTHRANILATE ISOMERASE"/>
    <property type="match status" value="1"/>
</dbReference>
<feature type="domain" description="N-(5'phosphoribosyl) anthranilate isomerase (PRAI)" evidence="10">
    <location>
        <begin position="3"/>
        <end position="191"/>
    </location>
</feature>
<reference evidence="11 12" key="1">
    <citation type="submission" date="2020-05" db="EMBL/GenBank/DDBJ databases">
        <title>Complete genome sequencing of Campylobacter and Arcobacter type strains.</title>
        <authorList>
            <person name="Miller W.G."/>
            <person name="Yee E."/>
        </authorList>
    </citation>
    <scope>NUCLEOTIDE SEQUENCE [LARGE SCALE GENOMIC DNA]</scope>
    <source>
        <strain evidence="11 12">LMG 26156</strain>
    </source>
</reference>
<dbReference type="SUPFAM" id="SSF51366">
    <property type="entry name" value="Ribulose-phoshate binding barrel"/>
    <property type="match status" value="1"/>
</dbReference>
<evidence type="ECO:0000256" key="5">
    <source>
        <dbReference type="ARBA" id="ARBA00022605"/>
    </source>
</evidence>
<proteinExistence type="inferred from homology"/>
<dbReference type="Pfam" id="PF00697">
    <property type="entry name" value="PRAI"/>
    <property type="match status" value="1"/>
</dbReference>
<name>A0AAE7E471_9BACT</name>
<keyword evidence="7 9" id="KW-0057">Aromatic amino acid biosynthesis</keyword>
<evidence type="ECO:0000256" key="6">
    <source>
        <dbReference type="ARBA" id="ARBA00022822"/>
    </source>
</evidence>
<dbReference type="GO" id="GO:0004640">
    <property type="term" value="F:phosphoribosylanthranilate isomerase activity"/>
    <property type="evidence" value="ECO:0007669"/>
    <property type="project" value="UniProtKB-UniRule"/>
</dbReference>
<evidence type="ECO:0000313" key="11">
    <source>
        <dbReference type="EMBL" id="QKF67600.1"/>
    </source>
</evidence>
<sequence>MRVKICGITNLQDALDAINAGANALGFVFYTNSPRYISPLNAKEIVEKIPPFIQTVGLFVNENETFINEVCKEAKMQLAQIIDDNDILNYELLEIKFIKVIRIESKKDLKNLSKDYYLIDAFVESFGGEGKRVALEWFENIDCSKFILAGGLNSDNLKELNGFDFYGVDVSSGVEESKGKKSKQKMIDFVKEANEIK</sequence>
<comment type="similarity">
    <text evidence="9">Belongs to the TrpF family.</text>
</comment>
<evidence type="ECO:0000259" key="10">
    <source>
        <dbReference type="Pfam" id="PF00697"/>
    </source>
</evidence>
<dbReference type="AlphaFoldDB" id="A0AAE7E471"/>
<keyword evidence="12" id="KW-1185">Reference proteome</keyword>
<dbReference type="InterPro" id="IPR044643">
    <property type="entry name" value="TrpF_fam"/>
</dbReference>
<evidence type="ECO:0000256" key="2">
    <source>
        <dbReference type="ARBA" id="ARBA00004664"/>
    </source>
</evidence>
<accession>A0AAE7E471</accession>
<evidence type="ECO:0000256" key="4">
    <source>
        <dbReference type="ARBA" id="ARBA00022272"/>
    </source>
</evidence>
<protein>
    <recommendedName>
        <fullName evidence="4 9">N-(5'-phosphoribosyl)anthranilate isomerase</fullName>
        <shortName evidence="9">PRAI</shortName>
        <ecNumber evidence="3 9">5.3.1.24</ecNumber>
    </recommendedName>
</protein>
<evidence type="ECO:0000256" key="1">
    <source>
        <dbReference type="ARBA" id="ARBA00001164"/>
    </source>
</evidence>
<dbReference type="KEGG" id="avp:AVENP_2059"/>
<dbReference type="RefSeq" id="WP_128357841.1">
    <property type="nucleotide sequence ID" value="NZ_CP053840.1"/>
</dbReference>
<gene>
    <name evidence="9 11" type="primary">trpF</name>
    <name evidence="11" type="ORF">AVENP_2059</name>
</gene>
<dbReference type="EMBL" id="CP053840">
    <property type="protein sequence ID" value="QKF67600.1"/>
    <property type="molecule type" value="Genomic_DNA"/>
</dbReference>
<evidence type="ECO:0000256" key="3">
    <source>
        <dbReference type="ARBA" id="ARBA00012572"/>
    </source>
</evidence>
<evidence type="ECO:0000313" key="12">
    <source>
        <dbReference type="Proteomes" id="UP000503482"/>
    </source>
</evidence>
<evidence type="ECO:0000256" key="7">
    <source>
        <dbReference type="ARBA" id="ARBA00023141"/>
    </source>
</evidence>
<keyword evidence="6 9" id="KW-0822">Tryptophan biosynthesis</keyword>
<organism evidence="11 12">
    <name type="scientific">Arcobacter venerupis</name>
    <dbReference type="NCBI Taxonomy" id="1054033"/>
    <lineage>
        <taxon>Bacteria</taxon>
        <taxon>Pseudomonadati</taxon>
        <taxon>Campylobacterota</taxon>
        <taxon>Epsilonproteobacteria</taxon>
        <taxon>Campylobacterales</taxon>
        <taxon>Arcobacteraceae</taxon>
        <taxon>Arcobacter</taxon>
    </lineage>
</organism>
<evidence type="ECO:0000256" key="8">
    <source>
        <dbReference type="ARBA" id="ARBA00023235"/>
    </source>
</evidence>
<comment type="catalytic activity">
    <reaction evidence="1 9">
        <text>N-(5-phospho-beta-D-ribosyl)anthranilate = 1-(2-carboxyphenylamino)-1-deoxy-D-ribulose 5-phosphate</text>
        <dbReference type="Rhea" id="RHEA:21540"/>
        <dbReference type="ChEBI" id="CHEBI:18277"/>
        <dbReference type="ChEBI" id="CHEBI:58613"/>
        <dbReference type="EC" id="5.3.1.24"/>
    </reaction>
</comment>
<comment type="pathway">
    <text evidence="2 9">Amino-acid biosynthesis; L-tryptophan biosynthesis; L-tryptophan from chorismate: step 3/5.</text>
</comment>
<evidence type="ECO:0000256" key="9">
    <source>
        <dbReference type="HAMAP-Rule" id="MF_00135"/>
    </source>
</evidence>
<dbReference type="CDD" id="cd00405">
    <property type="entry name" value="PRAI"/>
    <property type="match status" value="1"/>
</dbReference>
<dbReference type="GO" id="GO:0000162">
    <property type="term" value="P:L-tryptophan biosynthetic process"/>
    <property type="evidence" value="ECO:0007669"/>
    <property type="project" value="UniProtKB-UniRule"/>
</dbReference>
<keyword evidence="8 9" id="KW-0413">Isomerase</keyword>
<dbReference type="InterPro" id="IPR011060">
    <property type="entry name" value="RibuloseP-bd_barrel"/>
</dbReference>
<dbReference type="InterPro" id="IPR013785">
    <property type="entry name" value="Aldolase_TIM"/>
</dbReference>
<dbReference type="Gene3D" id="3.20.20.70">
    <property type="entry name" value="Aldolase class I"/>
    <property type="match status" value="1"/>
</dbReference>